<dbReference type="Proteomes" id="UP000748756">
    <property type="component" value="Unassembled WGS sequence"/>
</dbReference>
<comment type="caution">
    <text evidence="1">The sequence shown here is derived from an EMBL/GenBank/DDBJ whole genome shotgun (WGS) entry which is preliminary data.</text>
</comment>
<gene>
    <name evidence="1" type="ORF">BG015_007137</name>
</gene>
<dbReference type="AlphaFoldDB" id="A0A9P5VBN5"/>
<accession>A0A9P5VBN5</accession>
<sequence>AGKQLEWLTGGVVQAGYHEVIVNEATVKAIENKTNDRPLWRISSTFFLHIASDNILRPLEGVFDTEEKRAAKYPKIHTGDQVRKELGLIALLEK</sequence>
<keyword evidence="2" id="KW-1185">Reference proteome</keyword>
<evidence type="ECO:0000313" key="2">
    <source>
        <dbReference type="Proteomes" id="UP000748756"/>
    </source>
</evidence>
<organism evidence="1 2">
    <name type="scientific">Linnemannia schmuckeri</name>
    <dbReference type="NCBI Taxonomy" id="64567"/>
    <lineage>
        <taxon>Eukaryota</taxon>
        <taxon>Fungi</taxon>
        <taxon>Fungi incertae sedis</taxon>
        <taxon>Mucoromycota</taxon>
        <taxon>Mortierellomycotina</taxon>
        <taxon>Mortierellomycetes</taxon>
        <taxon>Mortierellales</taxon>
        <taxon>Mortierellaceae</taxon>
        <taxon>Linnemannia</taxon>
    </lineage>
</organism>
<dbReference type="SUPFAM" id="SSF51197">
    <property type="entry name" value="Clavaminate synthase-like"/>
    <property type="match status" value="1"/>
</dbReference>
<dbReference type="Gene3D" id="2.60.120.330">
    <property type="entry name" value="B-lactam Antibiotic, Isopenicillin N Synthase, Chain"/>
    <property type="match status" value="1"/>
</dbReference>
<dbReference type="InterPro" id="IPR027443">
    <property type="entry name" value="IPNS-like_sf"/>
</dbReference>
<name>A0A9P5VBN5_9FUNG</name>
<proteinExistence type="predicted"/>
<evidence type="ECO:0000313" key="1">
    <source>
        <dbReference type="EMBL" id="KAF9151049.1"/>
    </source>
</evidence>
<feature type="non-terminal residue" evidence="1">
    <location>
        <position position="1"/>
    </location>
</feature>
<dbReference type="OrthoDB" id="10248513at2759"/>
<dbReference type="EMBL" id="JAAAUQ010000357">
    <property type="protein sequence ID" value="KAF9151049.1"/>
    <property type="molecule type" value="Genomic_DNA"/>
</dbReference>
<reference evidence="1" key="1">
    <citation type="journal article" date="2020" name="Fungal Divers.">
        <title>Resolving the Mortierellaceae phylogeny through synthesis of multi-gene phylogenetics and phylogenomics.</title>
        <authorList>
            <person name="Vandepol N."/>
            <person name="Liber J."/>
            <person name="Desiro A."/>
            <person name="Na H."/>
            <person name="Kennedy M."/>
            <person name="Barry K."/>
            <person name="Grigoriev I.V."/>
            <person name="Miller A.N."/>
            <person name="O'Donnell K."/>
            <person name="Stajich J.E."/>
            <person name="Bonito G."/>
        </authorList>
    </citation>
    <scope>NUCLEOTIDE SEQUENCE</scope>
    <source>
        <strain evidence="1">NRRL 6426</strain>
    </source>
</reference>
<protein>
    <submittedName>
        <fullName evidence="1">Uncharacterized protein</fullName>
    </submittedName>
</protein>